<dbReference type="Pfam" id="PF13246">
    <property type="entry name" value="Cation_ATPase"/>
    <property type="match status" value="1"/>
</dbReference>
<keyword evidence="4" id="KW-0460">Magnesium</keyword>
<dbReference type="InterPro" id="IPR006068">
    <property type="entry name" value="ATPase_P-typ_cation-transptr_C"/>
</dbReference>
<dbReference type="GO" id="GO:0006874">
    <property type="term" value="P:intracellular calcium ion homeostasis"/>
    <property type="evidence" value="ECO:0007669"/>
    <property type="project" value="TreeGrafter"/>
</dbReference>
<dbReference type="EMBL" id="CABFNQ020000765">
    <property type="protein sequence ID" value="CAH0042190.1"/>
    <property type="molecule type" value="Genomic_DNA"/>
</dbReference>
<gene>
    <name evidence="10" type="ORF">CRHIZ90672A_00016613</name>
</gene>
<dbReference type="PANTHER" id="PTHR24093">
    <property type="entry name" value="CATION TRANSPORTING ATPASE"/>
    <property type="match status" value="1"/>
</dbReference>
<evidence type="ECO:0000256" key="6">
    <source>
        <dbReference type="ARBA" id="ARBA00023136"/>
    </source>
</evidence>
<reference evidence="10" key="1">
    <citation type="submission" date="2021-10" db="EMBL/GenBank/DDBJ databases">
        <authorList>
            <person name="Piombo E."/>
        </authorList>
    </citation>
    <scope>NUCLEOTIDE SEQUENCE</scope>
</reference>
<comment type="subcellular location">
    <subcellularLocation>
        <location evidence="1">Endomembrane system</location>
        <topology evidence="1">Multi-pass membrane protein</topology>
    </subcellularLocation>
</comment>
<dbReference type="Pfam" id="PF00689">
    <property type="entry name" value="Cation_ATPase_C"/>
    <property type="match status" value="1"/>
</dbReference>
<comment type="caution">
    <text evidence="10">The sequence shown here is derived from an EMBL/GenBank/DDBJ whole genome shotgun (WGS) entry which is preliminary data.</text>
</comment>
<evidence type="ECO:0000256" key="2">
    <source>
        <dbReference type="ARBA" id="ARBA00022692"/>
    </source>
</evidence>
<dbReference type="InterPro" id="IPR036412">
    <property type="entry name" value="HAD-like_sf"/>
</dbReference>
<evidence type="ECO:0000256" key="5">
    <source>
        <dbReference type="ARBA" id="ARBA00022989"/>
    </source>
</evidence>
<feature type="transmembrane region" description="Helical" evidence="8">
    <location>
        <begin position="1368"/>
        <end position="1388"/>
    </location>
</feature>
<evidence type="ECO:0000259" key="9">
    <source>
        <dbReference type="Pfam" id="PF00689"/>
    </source>
</evidence>
<feature type="transmembrane region" description="Helical" evidence="8">
    <location>
        <begin position="1250"/>
        <end position="1270"/>
    </location>
</feature>
<dbReference type="SUPFAM" id="SSF56784">
    <property type="entry name" value="HAD-like"/>
    <property type="match status" value="1"/>
</dbReference>
<evidence type="ECO:0000256" key="3">
    <source>
        <dbReference type="ARBA" id="ARBA00022723"/>
    </source>
</evidence>
<dbReference type="SUPFAM" id="SSF81660">
    <property type="entry name" value="Metal cation-transporting ATPase, ATP-binding domain N"/>
    <property type="match status" value="1"/>
</dbReference>
<dbReference type="SUPFAM" id="SSF81665">
    <property type="entry name" value="Calcium ATPase, transmembrane domain M"/>
    <property type="match status" value="1"/>
</dbReference>
<evidence type="ECO:0000256" key="4">
    <source>
        <dbReference type="ARBA" id="ARBA00022842"/>
    </source>
</evidence>
<proteinExistence type="predicted"/>
<dbReference type="InterPro" id="IPR029058">
    <property type="entry name" value="AB_hydrolase_fold"/>
</dbReference>
<feature type="transmembrane region" description="Helical" evidence="8">
    <location>
        <begin position="1400"/>
        <end position="1422"/>
    </location>
</feature>
<feature type="compositionally biased region" description="Polar residues" evidence="7">
    <location>
        <begin position="43"/>
        <end position="55"/>
    </location>
</feature>
<evidence type="ECO:0000256" key="8">
    <source>
        <dbReference type="SAM" id="Phobius"/>
    </source>
</evidence>
<keyword evidence="11" id="KW-1185">Reference proteome</keyword>
<feature type="domain" description="Cation-transporting P-type ATPase C-terminal" evidence="9">
    <location>
        <begin position="1248"/>
        <end position="1421"/>
    </location>
</feature>
<feature type="region of interest" description="Disordered" evidence="7">
    <location>
        <begin position="39"/>
        <end position="92"/>
    </location>
</feature>
<dbReference type="Gene3D" id="3.40.50.1000">
    <property type="entry name" value="HAD superfamily/HAD-like"/>
    <property type="match status" value="1"/>
</dbReference>
<feature type="transmembrane region" description="Helical" evidence="8">
    <location>
        <begin position="1218"/>
        <end position="1238"/>
    </location>
</feature>
<dbReference type="InterPro" id="IPR023214">
    <property type="entry name" value="HAD_sf"/>
</dbReference>
<dbReference type="GO" id="GO:0046872">
    <property type="term" value="F:metal ion binding"/>
    <property type="evidence" value="ECO:0007669"/>
    <property type="project" value="UniProtKB-KW"/>
</dbReference>
<feature type="region of interest" description="Disordered" evidence="7">
    <location>
        <begin position="596"/>
        <end position="636"/>
    </location>
</feature>
<dbReference type="Proteomes" id="UP000696573">
    <property type="component" value="Unassembled WGS sequence"/>
</dbReference>
<dbReference type="Gene3D" id="3.40.1110.10">
    <property type="entry name" value="Calcium-transporting ATPase, cytoplasmic domain N"/>
    <property type="match status" value="1"/>
</dbReference>
<feature type="compositionally biased region" description="Polar residues" evidence="7">
    <location>
        <begin position="602"/>
        <end position="611"/>
    </location>
</feature>
<keyword evidence="6 8" id="KW-0472">Membrane</keyword>
<dbReference type="GO" id="GO:0000166">
    <property type="term" value="F:nucleotide binding"/>
    <property type="evidence" value="ECO:0007669"/>
    <property type="project" value="InterPro"/>
</dbReference>
<accession>A0A9N9YWU2</accession>
<dbReference type="GO" id="GO:0012505">
    <property type="term" value="C:endomembrane system"/>
    <property type="evidence" value="ECO:0007669"/>
    <property type="project" value="UniProtKB-SubCell"/>
</dbReference>
<keyword evidence="2 8" id="KW-0812">Transmembrane</keyword>
<dbReference type="Gene3D" id="3.40.50.1820">
    <property type="entry name" value="alpha/beta hydrolase"/>
    <property type="match status" value="1"/>
</dbReference>
<organism evidence="10 11">
    <name type="scientific">Clonostachys rhizophaga</name>
    <dbReference type="NCBI Taxonomy" id="160324"/>
    <lineage>
        <taxon>Eukaryota</taxon>
        <taxon>Fungi</taxon>
        <taxon>Dikarya</taxon>
        <taxon>Ascomycota</taxon>
        <taxon>Pezizomycotina</taxon>
        <taxon>Sordariomycetes</taxon>
        <taxon>Hypocreomycetidae</taxon>
        <taxon>Hypocreales</taxon>
        <taxon>Bionectriaceae</taxon>
        <taxon>Clonostachys</taxon>
    </lineage>
</organism>
<name>A0A9N9YWU2_9HYPO</name>
<evidence type="ECO:0000256" key="1">
    <source>
        <dbReference type="ARBA" id="ARBA00004127"/>
    </source>
</evidence>
<evidence type="ECO:0000313" key="10">
    <source>
        <dbReference type="EMBL" id="CAH0042190.1"/>
    </source>
</evidence>
<dbReference type="PANTHER" id="PTHR24093:SF369">
    <property type="entry name" value="CALCIUM-TRANSPORTING ATPASE"/>
    <property type="match status" value="1"/>
</dbReference>
<dbReference type="InterPro" id="IPR023298">
    <property type="entry name" value="ATPase_P-typ_TM_dom_sf"/>
</dbReference>
<evidence type="ECO:0000256" key="7">
    <source>
        <dbReference type="SAM" id="MobiDB-lite"/>
    </source>
</evidence>
<dbReference type="Gene3D" id="1.20.1110.10">
    <property type="entry name" value="Calcium-transporting ATPase, transmembrane domain"/>
    <property type="match status" value="1"/>
</dbReference>
<dbReference type="InterPro" id="IPR023299">
    <property type="entry name" value="ATPase_P-typ_cyto_dom_N"/>
</dbReference>
<dbReference type="SUPFAM" id="SSF53474">
    <property type="entry name" value="alpha/beta-Hydrolases"/>
    <property type="match status" value="1"/>
</dbReference>
<dbReference type="GO" id="GO:0005388">
    <property type="term" value="F:P-type calcium transporter activity"/>
    <property type="evidence" value="ECO:0007669"/>
    <property type="project" value="TreeGrafter"/>
</dbReference>
<dbReference type="GO" id="GO:0005886">
    <property type="term" value="C:plasma membrane"/>
    <property type="evidence" value="ECO:0007669"/>
    <property type="project" value="TreeGrafter"/>
</dbReference>
<evidence type="ECO:0000313" key="11">
    <source>
        <dbReference type="Proteomes" id="UP000696573"/>
    </source>
</evidence>
<sequence length="1460" mass="160722">MRKEILDTGISVVYEPPGRVPIVDVVIVHGLHGHPYKSWLKKPSSTTKSLQTSPEVQGDGRQSGLRKLSWKSAKSTPVDDNEKPVLKDTLGGVDSESEPIFWPQDLLPSECPDARILVFGYDSKITKYLSGPANKGSLLAHGKDLLFSLIRERLVGRPLVFVAHSLGGIVVKEALARSSISSDLALKDVVKSTAAVMFLGTPHRGSPDLAALGEYVRSIASTLGIDTSPALLDTLGLKTTDLERAQESFSAIWQEYDFQVKTFQEGLPVVKLGLGALTTKIVPDYSSTLGDHRERAETLQANHNELCRFSGDKDPNYRKVAGEFRSIYISIQKLREKTAHEENHKQLVQPQFQDLPSIQRMQLPGDDHLSDEETRALQWLWSPGLHARYHGIGRPAARDQEGLTYTTVWDEEDFQSFFYLAFTQPGSKSLFIFIDALDECHADSVRQQAYFWRDATMTARENGVSLNVCISSRHFPSITLSNCPEIVIEDHNQDDITIFVEQKFQLGIAADADQWATLRDRILEKSAGIFLWAVLVVEEVLRKWDEGQGFNVLDHRLDLNLIGDGHLSIMHSCLDYLNIMELDALIQARARAKEGRVEATKRTQATHQSRPANPAPKISYPGAEYSAQGDLDNEASNGKPVLEALVASSEPDGEPDITRWLEVSQAAIEDASPSASVADSYDSRVEKPGLDPAFVITPEAGLEGDFRVDNNPFAFSPGQLNMLMYPKSLNVFSTLGGLDGIVCGLQSDTTAGLSVDETTVLGTVSFDEATTPKAEQRSSASRAYISSAQPFEDRIRVFKSNVLPRNKTPPWWYFTHTKNRRSWAMLSVPAIIALVLGVYQTVIDDDISRRGFSTSHEATVVGGRFSSTELYKINSSAGRSLWKPEINPALRQALIEAISVTSSAYQSDAHMGNTFVGSKIEVALLRFADAHLGLQNLEEVRSNVETVHRMAFSPSRQYAGAVVKRNNGYRLYIIGAADTVLGWCETEINEEFEQTPLQQGRREAHIEAISQYSTQSSTTISIAYKDFTHWPISGLETIHGISSDKDSSLHGPTLIGIISVSNSLRDGITDAVMDAQKAGISVRLVTGESLATARAIASESGILTDGLTLEGPIFRRLSKEEMGVILPRIQILARASPEDKRAMVGRLKDLGETVALCDDNAEADVALKSANVSFSKGISGTEMAKTTSSIILMYDSFDIIVKAIRWSRSLTAAVRRCIQFQLPGIIAVVLTVVITAVADKDMKPTIGASQLLWICLILNPVAALALATNTSTIRALDSKPEFKPSLITSNMWKMIVGQSVYQLTVTLVLYFNGPLILGFDTSDLALKTKLNTIIFNTFFWMQIFNAFNSRRLDNKLNIFEDAHRDISFIGIICLAAGIQVVIILFGSAAFQTRPGGLDNIDWAICVVTASVSLVWGGLLRLVPDPWIFSIIKPFDKLVQKLRGLVCSSRSPEGEDEYNGY</sequence>
<protein>
    <recommendedName>
        <fullName evidence="9">Cation-transporting P-type ATPase C-terminal domain-containing protein</fullName>
    </recommendedName>
</protein>
<keyword evidence="3" id="KW-0479">Metal-binding</keyword>
<dbReference type="OrthoDB" id="10331487at2759"/>
<keyword evidence="5 8" id="KW-1133">Transmembrane helix</keyword>